<name>A0ABV8D3I8_9STRE</name>
<proteinExistence type="predicted"/>
<keyword evidence="2" id="KW-1185">Reference proteome</keyword>
<comment type="caution">
    <text evidence="1">The sequence shown here is derived from an EMBL/GenBank/DDBJ whole genome shotgun (WGS) entry which is preliminary data.</text>
</comment>
<dbReference type="RefSeq" id="WP_380432784.1">
    <property type="nucleotide sequence ID" value="NZ_JBHSAC010000087.1"/>
</dbReference>
<evidence type="ECO:0000313" key="1">
    <source>
        <dbReference type="EMBL" id="MFC3932986.1"/>
    </source>
</evidence>
<evidence type="ECO:0000313" key="2">
    <source>
        <dbReference type="Proteomes" id="UP001595901"/>
    </source>
</evidence>
<organism evidence="1 2">
    <name type="scientific">Streptococcus dentapri</name>
    <dbReference type="NCBI Taxonomy" id="573564"/>
    <lineage>
        <taxon>Bacteria</taxon>
        <taxon>Bacillati</taxon>
        <taxon>Bacillota</taxon>
        <taxon>Bacilli</taxon>
        <taxon>Lactobacillales</taxon>
        <taxon>Streptococcaceae</taxon>
        <taxon>Streptococcus</taxon>
    </lineage>
</organism>
<dbReference type="EMBL" id="JBHSAC010000087">
    <property type="protein sequence ID" value="MFC3932986.1"/>
    <property type="molecule type" value="Genomic_DNA"/>
</dbReference>
<gene>
    <name evidence="1" type="ORF">ACFOSE_09550</name>
</gene>
<protein>
    <submittedName>
        <fullName evidence="1">Uncharacterized protein</fullName>
    </submittedName>
</protein>
<accession>A0ABV8D3I8</accession>
<dbReference type="Proteomes" id="UP001595901">
    <property type="component" value="Unassembled WGS sequence"/>
</dbReference>
<reference evidence="2" key="1">
    <citation type="journal article" date="2019" name="Int. J. Syst. Evol. Microbiol.">
        <title>The Global Catalogue of Microorganisms (GCM) 10K type strain sequencing project: providing services to taxonomists for standard genome sequencing and annotation.</title>
        <authorList>
            <consortium name="The Broad Institute Genomics Platform"/>
            <consortium name="The Broad Institute Genome Sequencing Center for Infectious Disease"/>
            <person name="Wu L."/>
            <person name="Ma J."/>
        </authorList>
    </citation>
    <scope>NUCLEOTIDE SEQUENCE [LARGE SCALE GENOMIC DNA]</scope>
    <source>
        <strain evidence="2">CCUG 58728</strain>
    </source>
</reference>
<sequence length="108" mass="12384">MDYGCLIKFVKFYYSKYKNKSKSLKKAVELGDNARYVGNTCAHNSVFIINVFEENNKLKNVNASVTTLAKQTDVSKFKKYKKVNDLLSLCTLSKAYCSESVLKYKEKI</sequence>